<feature type="region of interest" description="Disordered" evidence="1">
    <location>
        <begin position="776"/>
        <end position="974"/>
    </location>
</feature>
<feature type="compositionally biased region" description="Low complexity" evidence="1">
    <location>
        <begin position="1286"/>
        <end position="1297"/>
    </location>
</feature>
<protein>
    <submittedName>
        <fullName evidence="2">Uncharacterized protein</fullName>
    </submittedName>
</protein>
<organism evidence="2 3">
    <name type="scientific">Caulochytrium protostelioides</name>
    <dbReference type="NCBI Taxonomy" id="1555241"/>
    <lineage>
        <taxon>Eukaryota</taxon>
        <taxon>Fungi</taxon>
        <taxon>Fungi incertae sedis</taxon>
        <taxon>Chytridiomycota</taxon>
        <taxon>Chytridiomycota incertae sedis</taxon>
        <taxon>Chytridiomycetes</taxon>
        <taxon>Caulochytriales</taxon>
        <taxon>Caulochytriaceae</taxon>
        <taxon>Caulochytrium</taxon>
    </lineage>
</organism>
<feature type="compositionally biased region" description="Acidic residues" evidence="1">
    <location>
        <begin position="593"/>
        <end position="602"/>
    </location>
</feature>
<feature type="region of interest" description="Disordered" evidence="1">
    <location>
        <begin position="503"/>
        <end position="616"/>
    </location>
</feature>
<proteinExistence type="predicted"/>
<keyword evidence="3" id="KW-1185">Reference proteome</keyword>
<feature type="compositionally biased region" description="Low complexity" evidence="1">
    <location>
        <begin position="550"/>
        <end position="565"/>
    </location>
</feature>
<reference evidence="3" key="1">
    <citation type="journal article" date="2018" name="Nat. Microbiol.">
        <title>Leveraging single-cell genomics to expand the fungal tree of life.</title>
        <authorList>
            <person name="Ahrendt S.R."/>
            <person name="Quandt C.A."/>
            <person name="Ciobanu D."/>
            <person name="Clum A."/>
            <person name="Salamov A."/>
            <person name="Andreopoulos B."/>
            <person name="Cheng J.F."/>
            <person name="Woyke T."/>
            <person name="Pelin A."/>
            <person name="Henrissat B."/>
            <person name="Reynolds N.K."/>
            <person name="Benny G.L."/>
            <person name="Smith M.E."/>
            <person name="James T.Y."/>
            <person name="Grigoriev I.V."/>
        </authorList>
    </citation>
    <scope>NUCLEOTIDE SEQUENCE [LARGE SCALE GENOMIC DNA]</scope>
    <source>
        <strain evidence="3">ATCC 52028</strain>
    </source>
</reference>
<feature type="compositionally biased region" description="Low complexity" evidence="1">
    <location>
        <begin position="162"/>
        <end position="207"/>
    </location>
</feature>
<feature type="compositionally biased region" description="Basic and acidic residues" evidence="1">
    <location>
        <begin position="319"/>
        <end position="333"/>
    </location>
</feature>
<feature type="region of interest" description="Disordered" evidence="1">
    <location>
        <begin position="987"/>
        <end position="1079"/>
    </location>
</feature>
<feature type="compositionally biased region" description="Basic and acidic residues" evidence="1">
    <location>
        <begin position="603"/>
        <end position="616"/>
    </location>
</feature>
<name>A0A4P9X5J0_9FUNG</name>
<feature type="compositionally biased region" description="Pro residues" evidence="1">
    <location>
        <begin position="298"/>
        <end position="315"/>
    </location>
</feature>
<feature type="compositionally biased region" description="Basic and acidic residues" evidence="1">
    <location>
        <begin position="526"/>
        <end position="540"/>
    </location>
</feature>
<gene>
    <name evidence="2" type="ORF">CXG81DRAFT_19645</name>
</gene>
<feature type="compositionally biased region" description="Basic and acidic residues" evidence="1">
    <location>
        <begin position="128"/>
        <end position="142"/>
    </location>
</feature>
<feature type="compositionally biased region" description="Low complexity" evidence="1">
    <location>
        <begin position="224"/>
        <end position="233"/>
    </location>
</feature>
<feature type="compositionally biased region" description="Acidic residues" evidence="1">
    <location>
        <begin position="660"/>
        <end position="676"/>
    </location>
</feature>
<feature type="compositionally biased region" description="Low complexity" evidence="1">
    <location>
        <begin position="1032"/>
        <end position="1046"/>
    </location>
</feature>
<feature type="compositionally biased region" description="Basic and acidic residues" evidence="1">
    <location>
        <begin position="260"/>
        <end position="282"/>
    </location>
</feature>
<dbReference type="EMBL" id="ML014218">
    <property type="protein sequence ID" value="RKP00397.1"/>
    <property type="molecule type" value="Genomic_DNA"/>
</dbReference>
<accession>A0A4P9X5J0</accession>
<feature type="compositionally biased region" description="Low complexity" evidence="1">
    <location>
        <begin position="283"/>
        <end position="297"/>
    </location>
</feature>
<feature type="compositionally biased region" description="Low complexity" evidence="1">
    <location>
        <begin position="679"/>
        <end position="696"/>
    </location>
</feature>
<feature type="compositionally biased region" description="Low complexity" evidence="1">
    <location>
        <begin position="902"/>
        <end position="922"/>
    </location>
</feature>
<feature type="region of interest" description="Disordered" evidence="1">
    <location>
        <begin position="1"/>
        <end position="29"/>
    </location>
</feature>
<feature type="compositionally biased region" description="Basic residues" evidence="1">
    <location>
        <begin position="243"/>
        <end position="259"/>
    </location>
</feature>
<feature type="compositionally biased region" description="Low complexity" evidence="1">
    <location>
        <begin position="1"/>
        <end position="26"/>
    </location>
</feature>
<feature type="compositionally biased region" description="Low complexity" evidence="1">
    <location>
        <begin position="1262"/>
        <end position="1274"/>
    </location>
</feature>
<feature type="compositionally biased region" description="Pro residues" evidence="1">
    <location>
        <begin position="782"/>
        <end position="796"/>
    </location>
</feature>
<feature type="compositionally biased region" description="Basic and acidic residues" evidence="1">
    <location>
        <begin position="149"/>
        <end position="161"/>
    </location>
</feature>
<feature type="region of interest" description="Disordered" evidence="1">
    <location>
        <begin position="116"/>
        <end position="438"/>
    </location>
</feature>
<evidence type="ECO:0000313" key="2">
    <source>
        <dbReference type="EMBL" id="RKP00397.1"/>
    </source>
</evidence>
<feature type="compositionally biased region" description="Acidic residues" evidence="1">
    <location>
        <begin position="515"/>
        <end position="525"/>
    </location>
</feature>
<sequence>MATDGAPMAAPATAAAAAGDAAGDAGHPFASPVTLDLSLGLDIDTFFQSVGLPPTPTTPSGPADPVMTEQRRFYLRDLQERQKARAAEEAQVAALQAHLRADVEALQAAKRAAAAVADVTPAATPSKSRPEDAARRDREHERRRQQRRPRAESGDGADRHAASGATPSPSPSPTAAAAPAPTAVARPGAADLPTPAASPSVSVSSTAHARADVSGAREAGMAVAEAPSASASTSPPPKDRVAGRPRSKRSSSKDRRVRRDHGADRTADREAARELERERHCQDQPPQTAPTASQPRAISPPPSASSAPAPAPAPASPMAEHRDTSPDLTDRSVEITIPARRSSRREKAAAVAAAVDELAGAPAPPTAHTKPAGQGPMRTAETHVAPPPFDDRSAPGAGASETGPPPPYPQDPQTQDHRAPVGTSPGSPCGSDAAASATYDAPQDAPYATVVPFHPTLPVFVGDELHQMSDFTHLNGPLHLATLCNDKLNAEIMGISSSTIALPVSRSGTDSHGEDESDDDDDDDHRDEGMAARDEIPGVRRERHRRRPSAEPAVGQPPAQAAANATMTDTFGDADPIDDGLDGRHSAPAGEDAPTDEEALETDLERHPPPPRQGEPRLHRVVVLQNFLQFLNASYADFVNQGGTWASVPGHTDDAGAPQDDSDADGDDGSDAEDVDGPARGASEAAAAALRRSTASMGTPIVSTAPSAMHDVATPTDDGTPSASAAPRVAGEPSVSAAAGPDAPSVSGFDVYDVHTFYRDDTSLNLSLHTAPDGTVTLAPTTPLPPAATPVPPPPARASHVDDGDDADDRPLSFHAEMASRAPAMPVASDHDPDGGAALPRMSRDDAAASLALPASPERDTAARRRSRGPPPPAPSAVYQVGGHLAVHPDGFDRGSGGQDHASVNASASSASSASSPSLPSPYEGGRYPSKAGKRRSMLSGGDGPAAYVPSPAWRDRVPARPGTHRLSSEAPGAGSIQFSAVHTWSSTPLDRLKSGGPPPSRGARDTAGGMAGSAETRGVSFQTPAAPHPHGASGSDASDPAGGAASKRRSQRYSTYGSAAEVSAGRQSQRYSQRHSQRLSQMFGANPDSSLWDAINAAAAGYGAVGWASGLAAGGGLADTAHHRRSTASLLSQKRSSFNPRLSFYGPDAIPATLVLDMVASREYLRPDESDFLPDDTGAAASVAPMPQATSWIKRGQPATTTRSPTAAAATTQSKAVQTASVTKRVKPSATAAIEDDDEEAPLIGKVSPLHRNTYALPSPLGGAPAAAPGAEASTRRGMPRGSTAAAAPPAKPAAVARKKGMFRREKPINDLMSSNAKNGECSLM</sequence>
<feature type="compositionally biased region" description="Low complexity" evidence="1">
    <location>
        <begin position="349"/>
        <end position="373"/>
    </location>
</feature>
<evidence type="ECO:0000256" key="1">
    <source>
        <dbReference type="SAM" id="MobiDB-lite"/>
    </source>
</evidence>
<feature type="region of interest" description="Disordered" evidence="1">
    <location>
        <begin position="647"/>
        <end position="746"/>
    </location>
</feature>
<dbReference type="Proteomes" id="UP000274922">
    <property type="component" value="Unassembled WGS sequence"/>
</dbReference>
<feature type="region of interest" description="Disordered" evidence="1">
    <location>
        <begin position="1262"/>
        <end position="1326"/>
    </location>
</feature>
<evidence type="ECO:0000313" key="3">
    <source>
        <dbReference type="Proteomes" id="UP000274922"/>
    </source>
</evidence>